<sequence>MDYDWATAQTEAKIENENLGAKFKRLIEKGTKTELPEQIIREQEEWNTVFPDLTVTGQSVKLPKNNNSEKNQLINILVTRLVQQHIVPEMKRIVERSNQQTRITKPQPPKSFSLPKI</sequence>
<dbReference type="Proteomes" id="UP000614601">
    <property type="component" value="Unassembled WGS sequence"/>
</dbReference>
<protein>
    <submittedName>
        <fullName evidence="2">Uncharacterized protein</fullName>
    </submittedName>
</protein>
<evidence type="ECO:0000313" key="2">
    <source>
        <dbReference type="EMBL" id="CAD5219632.1"/>
    </source>
</evidence>
<keyword evidence="3" id="KW-1185">Reference proteome</keyword>
<dbReference type="EMBL" id="CAJFCW020000004">
    <property type="protein sequence ID" value="CAG9112722.1"/>
    <property type="molecule type" value="Genomic_DNA"/>
</dbReference>
<dbReference type="EMBL" id="CAJFDH010000004">
    <property type="protein sequence ID" value="CAD5219632.1"/>
    <property type="molecule type" value="Genomic_DNA"/>
</dbReference>
<evidence type="ECO:0000256" key="1">
    <source>
        <dbReference type="SAM" id="MobiDB-lite"/>
    </source>
</evidence>
<evidence type="ECO:0000313" key="3">
    <source>
        <dbReference type="Proteomes" id="UP000614601"/>
    </source>
</evidence>
<proteinExistence type="predicted"/>
<gene>
    <name evidence="2" type="ORF">BOKJ2_LOCUS8541</name>
</gene>
<dbReference type="Proteomes" id="UP000783686">
    <property type="component" value="Unassembled WGS sequence"/>
</dbReference>
<name>A0A811KVP7_9BILA</name>
<organism evidence="2 3">
    <name type="scientific">Bursaphelenchus okinawaensis</name>
    <dbReference type="NCBI Taxonomy" id="465554"/>
    <lineage>
        <taxon>Eukaryota</taxon>
        <taxon>Metazoa</taxon>
        <taxon>Ecdysozoa</taxon>
        <taxon>Nematoda</taxon>
        <taxon>Chromadorea</taxon>
        <taxon>Rhabditida</taxon>
        <taxon>Tylenchina</taxon>
        <taxon>Tylenchomorpha</taxon>
        <taxon>Aphelenchoidea</taxon>
        <taxon>Aphelenchoididae</taxon>
        <taxon>Bursaphelenchus</taxon>
    </lineage>
</organism>
<dbReference type="OrthoDB" id="10413910at2759"/>
<feature type="region of interest" description="Disordered" evidence="1">
    <location>
        <begin position="94"/>
        <end position="117"/>
    </location>
</feature>
<reference evidence="2" key="1">
    <citation type="submission" date="2020-09" db="EMBL/GenBank/DDBJ databases">
        <authorList>
            <person name="Kikuchi T."/>
        </authorList>
    </citation>
    <scope>NUCLEOTIDE SEQUENCE</scope>
    <source>
        <strain evidence="2">SH1</strain>
    </source>
</reference>
<dbReference type="AlphaFoldDB" id="A0A811KVP7"/>
<comment type="caution">
    <text evidence="2">The sequence shown here is derived from an EMBL/GenBank/DDBJ whole genome shotgun (WGS) entry which is preliminary data.</text>
</comment>
<accession>A0A811KVP7</accession>